<dbReference type="PROSITE" id="PS51729">
    <property type="entry name" value="GNAT_YJDJ"/>
    <property type="match status" value="1"/>
</dbReference>
<accession>A0AAU4K6Y6</accession>
<proteinExistence type="predicted"/>
<gene>
    <name evidence="2" type="ORF">OG579_08940</name>
</gene>
<dbReference type="Proteomes" id="UP001432128">
    <property type="component" value="Chromosome"/>
</dbReference>
<organism evidence="2 3">
    <name type="scientific">Williamsia herbipolensis</name>
    <dbReference type="NCBI Taxonomy" id="1603258"/>
    <lineage>
        <taxon>Bacteria</taxon>
        <taxon>Bacillati</taxon>
        <taxon>Actinomycetota</taxon>
        <taxon>Actinomycetes</taxon>
        <taxon>Mycobacteriales</taxon>
        <taxon>Nocardiaceae</taxon>
        <taxon>Williamsia</taxon>
    </lineage>
</organism>
<sequence length="113" mass="12388">MAQITTTSSGAGDTPQVRFAHSPAQERYEAFVLDAHGNDELVGYLDYLSEVDQVVITHTVIFDRYTHHGFGAALVRHVLDDIARTGRPVVPVCTFVRGFVHDNPAYAPMMASA</sequence>
<evidence type="ECO:0000259" key="1">
    <source>
        <dbReference type="PROSITE" id="PS51729"/>
    </source>
</evidence>
<dbReference type="InterPro" id="IPR031165">
    <property type="entry name" value="GNAT_YJDJ"/>
</dbReference>
<dbReference type="RefSeq" id="WP_328858844.1">
    <property type="nucleotide sequence ID" value="NZ_CP108021.1"/>
</dbReference>
<dbReference type="SUPFAM" id="SSF55729">
    <property type="entry name" value="Acyl-CoA N-acyltransferases (Nat)"/>
    <property type="match status" value="1"/>
</dbReference>
<dbReference type="AlphaFoldDB" id="A0AAU4K6Y6"/>
<name>A0AAU4K6Y6_9NOCA</name>
<dbReference type="InterPro" id="IPR016181">
    <property type="entry name" value="Acyl_CoA_acyltransferase"/>
</dbReference>
<protein>
    <submittedName>
        <fullName evidence="2">N-acetyltransferase</fullName>
    </submittedName>
</protein>
<evidence type="ECO:0000313" key="2">
    <source>
        <dbReference type="EMBL" id="WUM21870.1"/>
    </source>
</evidence>
<feature type="domain" description="N-acetyltransferase" evidence="1">
    <location>
        <begin position="20"/>
        <end position="111"/>
    </location>
</feature>
<reference evidence="2 3" key="1">
    <citation type="submission" date="2022-10" db="EMBL/GenBank/DDBJ databases">
        <title>The complete genomes of actinobacterial strains from the NBC collection.</title>
        <authorList>
            <person name="Joergensen T.S."/>
            <person name="Alvarez Arevalo M."/>
            <person name="Sterndorff E.B."/>
            <person name="Faurdal D."/>
            <person name="Vuksanovic O."/>
            <person name="Mourched A.-S."/>
            <person name="Charusanti P."/>
            <person name="Shaw S."/>
            <person name="Blin K."/>
            <person name="Weber T."/>
        </authorList>
    </citation>
    <scope>NUCLEOTIDE SEQUENCE [LARGE SCALE GENOMIC DNA]</scope>
    <source>
        <strain evidence="2 3">NBC_00319</strain>
    </source>
</reference>
<keyword evidence="3" id="KW-1185">Reference proteome</keyword>
<evidence type="ECO:0000313" key="3">
    <source>
        <dbReference type="Proteomes" id="UP001432128"/>
    </source>
</evidence>
<dbReference type="Gene3D" id="3.40.630.30">
    <property type="match status" value="1"/>
</dbReference>
<dbReference type="Pfam" id="PF14542">
    <property type="entry name" value="Acetyltransf_CG"/>
    <property type="match status" value="1"/>
</dbReference>
<dbReference type="KEGG" id="whr:OG579_08940"/>
<dbReference type="EMBL" id="CP108021">
    <property type="protein sequence ID" value="WUM21870.1"/>
    <property type="molecule type" value="Genomic_DNA"/>
</dbReference>